<dbReference type="PANTHER" id="PTHR32303">
    <property type="entry name" value="QUINOPROTEIN ALCOHOL DEHYDROGENASE (CYTOCHROME C)"/>
    <property type="match status" value="1"/>
</dbReference>
<evidence type="ECO:0000313" key="1">
    <source>
        <dbReference type="EMBL" id="PQQ06764.1"/>
    </source>
</evidence>
<gene>
    <name evidence="1" type="ORF">Pyn_10627</name>
</gene>
<dbReference type="Proteomes" id="UP000250321">
    <property type="component" value="Unassembled WGS sequence"/>
</dbReference>
<sequence length="73" mass="7770">MMLRTYVNGTRRDIVVAVQKSGFAWALDRNNGSLVWSTEAGPGGIGGGGTWGAATDKKRVYTNIANLIARTSL</sequence>
<dbReference type="STRING" id="2094558.A0A314YPM6"/>
<dbReference type="Gene3D" id="2.140.10.10">
    <property type="entry name" value="Quinoprotein alcohol dehydrogenase-like superfamily"/>
    <property type="match status" value="1"/>
</dbReference>
<name>A0A314YPM6_PRUYE</name>
<dbReference type="AlphaFoldDB" id="A0A314YPM6"/>
<dbReference type="EMBL" id="PJQY01000938">
    <property type="protein sequence ID" value="PQQ06764.1"/>
    <property type="molecule type" value="Genomic_DNA"/>
</dbReference>
<organism evidence="1 2">
    <name type="scientific">Prunus yedoensis var. nudiflora</name>
    <dbReference type="NCBI Taxonomy" id="2094558"/>
    <lineage>
        <taxon>Eukaryota</taxon>
        <taxon>Viridiplantae</taxon>
        <taxon>Streptophyta</taxon>
        <taxon>Embryophyta</taxon>
        <taxon>Tracheophyta</taxon>
        <taxon>Spermatophyta</taxon>
        <taxon>Magnoliopsida</taxon>
        <taxon>eudicotyledons</taxon>
        <taxon>Gunneridae</taxon>
        <taxon>Pentapetalae</taxon>
        <taxon>rosids</taxon>
        <taxon>fabids</taxon>
        <taxon>Rosales</taxon>
        <taxon>Rosaceae</taxon>
        <taxon>Amygdaloideae</taxon>
        <taxon>Amygdaleae</taxon>
        <taxon>Prunus</taxon>
    </lineage>
</organism>
<dbReference type="OrthoDB" id="416253at2759"/>
<reference evidence="1 2" key="1">
    <citation type="submission" date="2018-02" db="EMBL/GenBank/DDBJ databases">
        <title>Draft genome of wild Prunus yedoensis var. nudiflora.</title>
        <authorList>
            <person name="Baek S."/>
            <person name="Kim J.-H."/>
            <person name="Choi K."/>
            <person name="Kim G.-B."/>
            <person name="Cho A."/>
            <person name="Jang H."/>
            <person name="Shin C.-H."/>
            <person name="Yu H.-J."/>
            <person name="Mun J.-H."/>
        </authorList>
    </citation>
    <scope>NUCLEOTIDE SEQUENCE [LARGE SCALE GENOMIC DNA]</scope>
    <source>
        <strain evidence="2">cv. Jeju island</strain>
        <tissue evidence="1">Leaf</tissue>
    </source>
</reference>
<proteinExistence type="predicted"/>
<dbReference type="InterPro" id="IPR011047">
    <property type="entry name" value="Quinoprotein_ADH-like_sf"/>
</dbReference>
<keyword evidence="2" id="KW-1185">Reference proteome</keyword>
<protein>
    <submittedName>
        <fullName evidence="1">Polyvinylalcohol dehydrogenase-like</fullName>
    </submittedName>
</protein>
<comment type="caution">
    <text evidence="1">The sequence shown here is derived from an EMBL/GenBank/DDBJ whole genome shotgun (WGS) entry which is preliminary data.</text>
</comment>
<evidence type="ECO:0000313" key="2">
    <source>
        <dbReference type="Proteomes" id="UP000250321"/>
    </source>
</evidence>
<dbReference type="SUPFAM" id="SSF50998">
    <property type="entry name" value="Quinoprotein alcohol dehydrogenase-like"/>
    <property type="match status" value="1"/>
</dbReference>
<accession>A0A314YPM6</accession>
<dbReference type="PANTHER" id="PTHR32303:SF10">
    <property type="entry name" value="OUTER MEMBRANE PROTEIN ASSEMBLY FACTOR BAMB"/>
    <property type="match status" value="1"/>
</dbReference>